<name>A0A6V8LXK0_9BACT</name>
<sequence>MHRFPEPRLKLLSLPKARPTTAEMGRALVADPELGRFLCEPPGLPGWALPPGHAERREAASRRLVAWLESVDPLFGPTVNLLFDVVESWPAKAETAFWRVLMGNPAQLLDVYAEVRDLAEEELYPLGWSGQAGSLREGRQTQGGRHGR</sequence>
<protein>
    <submittedName>
        <fullName evidence="1">Uncharacterized protein</fullName>
    </submittedName>
</protein>
<evidence type="ECO:0000313" key="2">
    <source>
        <dbReference type="Proteomes" id="UP000494245"/>
    </source>
</evidence>
<keyword evidence="2" id="KW-1185">Reference proteome</keyword>
<proteinExistence type="predicted"/>
<reference evidence="1 2" key="1">
    <citation type="submission" date="2020-04" db="EMBL/GenBank/DDBJ databases">
        <authorList>
            <consortium name="Desulfovibrio sp. FSS-1 genome sequencing consortium"/>
            <person name="Shimoshige H."/>
            <person name="Kobayashi H."/>
            <person name="Maekawa T."/>
        </authorList>
    </citation>
    <scope>NUCLEOTIDE SEQUENCE [LARGE SCALE GENOMIC DNA]</scope>
    <source>
        <strain evidence="1 2">SIID29052-01</strain>
    </source>
</reference>
<dbReference type="Proteomes" id="UP000494245">
    <property type="component" value="Unassembled WGS sequence"/>
</dbReference>
<dbReference type="RefSeq" id="WP_173086751.1">
    <property type="nucleotide sequence ID" value="NZ_BLTE01000019.1"/>
</dbReference>
<evidence type="ECO:0000313" key="1">
    <source>
        <dbReference type="EMBL" id="GFK95610.1"/>
    </source>
</evidence>
<reference evidence="1 2" key="2">
    <citation type="submission" date="2020-05" db="EMBL/GenBank/DDBJ databases">
        <title>Draft genome sequence of Desulfovibrio sp. strainFSS-1.</title>
        <authorList>
            <person name="Shimoshige H."/>
            <person name="Kobayashi H."/>
            <person name="Maekawa T."/>
        </authorList>
    </citation>
    <scope>NUCLEOTIDE SEQUENCE [LARGE SCALE GENOMIC DNA]</scope>
    <source>
        <strain evidence="1 2">SIID29052-01</strain>
    </source>
</reference>
<accession>A0A6V8LXK0</accession>
<gene>
    <name evidence="1" type="ORF">NNJEOMEG_03478</name>
</gene>
<organism evidence="1 2">
    <name type="scientific">Fundidesulfovibrio magnetotacticus</name>
    <dbReference type="NCBI Taxonomy" id="2730080"/>
    <lineage>
        <taxon>Bacteria</taxon>
        <taxon>Pseudomonadati</taxon>
        <taxon>Thermodesulfobacteriota</taxon>
        <taxon>Desulfovibrionia</taxon>
        <taxon>Desulfovibrionales</taxon>
        <taxon>Desulfovibrionaceae</taxon>
        <taxon>Fundidesulfovibrio</taxon>
    </lineage>
</organism>
<dbReference type="EMBL" id="BLTE01000019">
    <property type="protein sequence ID" value="GFK95610.1"/>
    <property type="molecule type" value="Genomic_DNA"/>
</dbReference>
<comment type="caution">
    <text evidence="1">The sequence shown here is derived from an EMBL/GenBank/DDBJ whole genome shotgun (WGS) entry which is preliminary data.</text>
</comment>
<dbReference type="AlphaFoldDB" id="A0A6V8LXK0"/>